<evidence type="ECO:0000313" key="3">
    <source>
        <dbReference type="Proteomes" id="UP000007755"/>
    </source>
</evidence>
<dbReference type="Proteomes" id="UP000007755">
    <property type="component" value="Unassembled WGS sequence"/>
</dbReference>
<accession>F4W5I0</accession>
<evidence type="ECO:0000256" key="1">
    <source>
        <dbReference type="SAM" id="MobiDB-lite"/>
    </source>
</evidence>
<dbReference type="EMBL" id="GL887646">
    <property type="protein sequence ID" value="EGI70540.1"/>
    <property type="molecule type" value="Genomic_DNA"/>
</dbReference>
<evidence type="ECO:0000313" key="2">
    <source>
        <dbReference type="EMBL" id="EGI70540.1"/>
    </source>
</evidence>
<keyword evidence="3" id="KW-1185">Reference proteome</keyword>
<feature type="region of interest" description="Disordered" evidence="1">
    <location>
        <begin position="1"/>
        <end position="32"/>
    </location>
</feature>
<reference evidence="2" key="1">
    <citation type="submission" date="2011-02" db="EMBL/GenBank/DDBJ databases">
        <title>The genome of the leaf-cutting ant Acromyrmex echinatior suggests key adaptations to social evolution and fungus farming.</title>
        <authorList>
            <person name="Nygaard S."/>
            <person name="Zhang G."/>
        </authorList>
    </citation>
    <scope>NUCLEOTIDE SEQUENCE</scope>
</reference>
<organism evidence="3">
    <name type="scientific">Acromyrmex echinatior</name>
    <name type="common">Panamanian leafcutter ant</name>
    <name type="synonym">Acromyrmex octospinosus echinatior</name>
    <dbReference type="NCBI Taxonomy" id="103372"/>
    <lineage>
        <taxon>Eukaryota</taxon>
        <taxon>Metazoa</taxon>
        <taxon>Ecdysozoa</taxon>
        <taxon>Arthropoda</taxon>
        <taxon>Hexapoda</taxon>
        <taxon>Insecta</taxon>
        <taxon>Pterygota</taxon>
        <taxon>Neoptera</taxon>
        <taxon>Endopterygota</taxon>
        <taxon>Hymenoptera</taxon>
        <taxon>Apocrita</taxon>
        <taxon>Aculeata</taxon>
        <taxon>Formicoidea</taxon>
        <taxon>Formicidae</taxon>
        <taxon>Myrmicinae</taxon>
        <taxon>Acromyrmex</taxon>
    </lineage>
</organism>
<gene>
    <name evidence="2" type="ORF">G5I_00677</name>
</gene>
<sequence length="101" mass="11061">MQLALDLSLSISIGPRPPTSRGPKSLGKQVEGPRRIPKGICVAILETMLETFRQKRVALASRAQSRMNIAGYFKLSDSRSVSGSMPKAVVKCKKFALNREC</sequence>
<proteinExistence type="predicted"/>
<dbReference type="AlphaFoldDB" id="F4W5I0"/>
<protein>
    <submittedName>
        <fullName evidence="2">Uncharacterized protein</fullName>
    </submittedName>
</protein>
<name>F4W5I0_ACREC</name>
<dbReference type="InParanoid" id="F4W5I0"/>